<evidence type="ECO:0000256" key="8">
    <source>
        <dbReference type="ARBA" id="ARBA00022946"/>
    </source>
</evidence>
<evidence type="ECO:0000256" key="6">
    <source>
        <dbReference type="ARBA" id="ARBA00022553"/>
    </source>
</evidence>
<name>A0A060T2B5_BLAAD</name>
<keyword evidence="3" id="KW-0813">Transport</keyword>
<dbReference type="GO" id="GO:0005739">
    <property type="term" value="C:mitochondrion"/>
    <property type="evidence" value="ECO:0007669"/>
    <property type="project" value="UniProtKB-SubCell"/>
</dbReference>
<dbReference type="PROSITE" id="PS00012">
    <property type="entry name" value="PHOSPHOPANTETHEINE"/>
    <property type="match status" value="1"/>
</dbReference>
<dbReference type="InterPro" id="IPR009081">
    <property type="entry name" value="PP-bd_ACP"/>
</dbReference>
<keyword evidence="6" id="KW-0597">Phosphoprotein</keyword>
<reference evidence="15" key="1">
    <citation type="submission" date="2014-02" db="EMBL/GenBank/DDBJ databases">
        <authorList>
            <person name="Genoscope - CEA"/>
        </authorList>
    </citation>
    <scope>NUCLEOTIDE SEQUENCE</scope>
    <source>
        <strain evidence="15">LS3</strain>
    </source>
</reference>
<proteinExistence type="inferred from homology"/>
<keyword evidence="8" id="KW-0809">Transit peptide</keyword>
<evidence type="ECO:0000256" key="7">
    <source>
        <dbReference type="ARBA" id="ARBA00022832"/>
    </source>
</evidence>
<dbReference type="HAMAP" id="MF_01217">
    <property type="entry name" value="Acyl_carrier"/>
    <property type="match status" value="1"/>
</dbReference>
<keyword evidence="4 13" id="KW-0596">Phosphopantetheine</keyword>
<dbReference type="InterPro" id="IPR006162">
    <property type="entry name" value="Ppantetheine_attach_site"/>
</dbReference>
<dbReference type="NCBIfam" id="TIGR00517">
    <property type="entry name" value="acyl_carrier"/>
    <property type="match status" value="1"/>
</dbReference>
<evidence type="ECO:0000313" key="15">
    <source>
        <dbReference type="EMBL" id="CDP35210.1"/>
    </source>
</evidence>
<dbReference type="InterPro" id="IPR036736">
    <property type="entry name" value="ACP-like_sf"/>
</dbReference>
<accession>A0A060T2B5</accession>
<dbReference type="Pfam" id="PF00550">
    <property type="entry name" value="PP-binding"/>
    <property type="match status" value="1"/>
</dbReference>
<dbReference type="PhylomeDB" id="A0A060T2B5"/>
<evidence type="ECO:0000259" key="14">
    <source>
        <dbReference type="Pfam" id="PF00550"/>
    </source>
</evidence>
<dbReference type="SUPFAM" id="SSF47336">
    <property type="entry name" value="ACP-like"/>
    <property type="match status" value="1"/>
</dbReference>
<comment type="function">
    <text evidence="13">Carrier of the growing fatty acid chain in fatty acid biosynthesis.</text>
</comment>
<protein>
    <recommendedName>
        <fullName evidence="13">Acyl carrier protein</fullName>
    </recommendedName>
</protein>
<comment type="subcellular location">
    <subcellularLocation>
        <location evidence="1">Mitochondrion</location>
    </subcellularLocation>
</comment>
<dbReference type="Gene3D" id="1.10.1200.10">
    <property type="entry name" value="ACP-like"/>
    <property type="match status" value="1"/>
</dbReference>
<evidence type="ECO:0000256" key="13">
    <source>
        <dbReference type="RuleBase" id="RU000722"/>
    </source>
</evidence>
<dbReference type="EMBL" id="HG937693">
    <property type="protein sequence ID" value="CDP35210.1"/>
    <property type="molecule type" value="Genomic_DNA"/>
</dbReference>
<evidence type="ECO:0000256" key="9">
    <source>
        <dbReference type="ARBA" id="ARBA00022982"/>
    </source>
</evidence>
<evidence type="ECO:0000256" key="1">
    <source>
        <dbReference type="ARBA" id="ARBA00004173"/>
    </source>
</evidence>
<evidence type="ECO:0000256" key="10">
    <source>
        <dbReference type="ARBA" id="ARBA00023098"/>
    </source>
</evidence>
<evidence type="ECO:0000256" key="2">
    <source>
        <dbReference type="ARBA" id="ARBA00010930"/>
    </source>
</evidence>
<dbReference type="PANTHER" id="PTHR20863:SF28">
    <property type="entry name" value="ACYL CARRIER PROTEIN, MITOCHONDRIAL"/>
    <property type="match status" value="1"/>
</dbReference>
<keyword evidence="12 13" id="KW-0275">Fatty acid biosynthesis</keyword>
<sequence>MIRALRLVPRLSGQVSTRRALSTARLSRPVVSSWANNRAAPINRLGAIRFYADGPPPLTREFVEERILDTLRCFDKLSKTANFTTDLQLDSLDVVEVLFFIEEEFGIEMPDHEADEIKTVAHAVDYILAQPDAM</sequence>
<dbReference type="GO" id="GO:0000035">
    <property type="term" value="F:acyl binding"/>
    <property type="evidence" value="ECO:0007669"/>
    <property type="project" value="TreeGrafter"/>
</dbReference>
<evidence type="ECO:0000256" key="4">
    <source>
        <dbReference type="ARBA" id="ARBA00022450"/>
    </source>
</evidence>
<keyword evidence="9" id="KW-0249">Electron transport</keyword>
<dbReference type="GO" id="GO:0000036">
    <property type="term" value="F:acyl carrier activity"/>
    <property type="evidence" value="ECO:0007669"/>
    <property type="project" value="TreeGrafter"/>
</dbReference>
<gene>
    <name evidence="15" type="ORF">GNLVRS02_ARAD1C30140g</name>
</gene>
<dbReference type="PANTHER" id="PTHR20863">
    <property type="entry name" value="ACYL CARRIER PROTEIN"/>
    <property type="match status" value="1"/>
</dbReference>
<keyword evidence="10" id="KW-0443">Lipid metabolism</keyword>
<reference evidence="15" key="2">
    <citation type="submission" date="2014-06" db="EMBL/GenBank/DDBJ databases">
        <title>The complete genome of Blastobotrys (Arxula) adeninivorans LS3 - a yeast of biotechnological interest.</title>
        <authorList>
            <person name="Kunze G."/>
            <person name="Gaillardin C."/>
            <person name="Czernicka M."/>
            <person name="Durrens P."/>
            <person name="Martin T."/>
            <person name="Boer E."/>
            <person name="Gabaldon T."/>
            <person name="Cruz J."/>
            <person name="Talla E."/>
            <person name="Marck C."/>
            <person name="Goffeau A."/>
            <person name="Barbe V."/>
            <person name="Baret P."/>
            <person name="Baronian K."/>
            <person name="Beier S."/>
            <person name="Bleykasten C."/>
            <person name="Bode R."/>
            <person name="Casaregola S."/>
            <person name="Despons L."/>
            <person name="Fairhead C."/>
            <person name="Giersberg M."/>
            <person name="Gierski P."/>
            <person name="Hahnel U."/>
            <person name="Hartmann A."/>
            <person name="Jankowska D."/>
            <person name="Jubin C."/>
            <person name="Jung P."/>
            <person name="Lafontaine I."/>
            <person name="Leh-Louis V."/>
            <person name="Lemaire M."/>
            <person name="Marcet-Houben M."/>
            <person name="Mascher M."/>
            <person name="Morel G."/>
            <person name="Richard G.-F."/>
            <person name="Riechen J."/>
            <person name="Sacerdot C."/>
            <person name="Sarkar A."/>
            <person name="Savel G."/>
            <person name="Schacherer J."/>
            <person name="Sherman D."/>
            <person name="Straub M.-L."/>
            <person name="Stein N."/>
            <person name="Thierry A."/>
            <person name="Trautwein-Schult A."/>
            <person name="Westhof E."/>
            <person name="Worch S."/>
            <person name="Dujon B."/>
            <person name="Souciet J.-L."/>
            <person name="Wincker P."/>
            <person name="Scholz U."/>
            <person name="Neuveglise N."/>
        </authorList>
    </citation>
    <scope>NUCLEOTIDE SEQUENCE</scope>
    <source>
        <strain evidence="15">LS3</strain>
    </source>
</reference>
<dbReference type="InterPro" id="IPR003231">
    <property type="entry name" value="ACP"/>
</dbReference>
<evidence type="ECO:0000256" key="5">
    <source>
        <dbReference type="ARBA" id="ARBA00022516"/>
    </source>
</evidence>
<keyword evidence="5 13" id="KW-0444">Lipid biosynthesis</keyword>
<organism evidence="15">
    <name type="scientific">Blastobotrys adeninivorans</name>
    <name type="common">Yeast</name>
    <name type="synonym">Arxula adeninivorans</name>
    <dbReference type="NCBI Taxonomy" id="409370"/>
    <lineage>
        <taxon>Eukaryota</taxon>
        <taxon>Fungi</taxon>
        <taxon>Dikarya</taxon>
        <taxon>Ascomycota</taxon>
        <taxon>Saccharomycotina</taxon>
        <taxon>Dipodascomycetes</taxon>
        <taxon>Dipodascales</taxon>
        <taxon>Trichomonascaceae</taxon>
        <taxon>Blastobotrys</taxon>
    </lineage>
</organism>
<evidence type="ECO:0000256" key="3">
    <source>
        <dbReference type="ARBA" id="ARBA00022448"/>
    </source>
</evidence>
<dbReference type="AlphaFoldDB" id="A0A060T2B5"/>
<comment type="similarity">
    <text evidence="2">Belongs to the acyl carrier protein (ACP) family.</text>
</comment>
<keyword evidence="11" id="KW-0496">Mitochondrion</keyword>
<feature type="domain" description="Carrier" evidence="14">
    <location>
        <begin position="77"/>
        <end position="127"/>
    </location>
</feature>
<evidence type="ECO:0000256" key="12">
    <source>
        <dbReference type="ARBA" id="ARBA00023160"/>
    </source>
</evidence>
<keyword evidence="7" id="KW-0276">Fatty acid metabolism</keyword>
<evidence type="ECO:0000256" key="11">
    <source>
        <dbReference type="ARBA" id="ARBA00023128"/>
    </source>
</evidence>